<evidence type="ECO:0000256" key="1">
    <source>
        <dbReference type="ARBA" id="ARBA00003868"/>
    </source>
</evidence>
<evidence type="ECO:0000256" key="4">
    <source>
        <dbReference type="ARBA" id="ARBA00023027"/>
    </source>
</evidence>
<sequence>MTLFDHPDFDHHEQVVFGCDEASGLRAIVAIHNTHRGPSLGGLRIFPYASEEQALTDVLRLSRGMTYKSALAGLDLGGGKAVIIADPKRDKTPALLEAMGRLVDSLGGRYITAEDSGSSEEDMQIIAGTTRHVGGLCREGDHSGDPSPFTAWGVFHALRCAVYHGLERDDLRGLRVAIQGVGNVGAHLAHHLHDAGARLVLTDIDTQAADRLARELDAQVVAPDAIFDADVDVFAPCAMGAVLDASVAERLKARVIAGAANNQLATPGIGQRLQERGILYAPDYVANAGGVIEIAWQRREDYSRDKVMAHIAGIAQTLDEIFVRARQERRTPAEVADRIAEERFAAHRRHAA</sequence>
<evidence type="ECO:0000256" key="3">
    <source>
        <dbReference type="ARBA" id="ARBA00023002"/>
    </source>
</evidence>
<reference evidence="9 10" key="1">
    <citation type="submission" date="2016-10" db="EMBL/GenBank/DDBJ databases">
        <authorList>
            <person name="de Groot N.N."/>
        </authorList>
    </citation>
    <scope>NUCLEOTIDE SEQUENCE [LARGE SCALE GENOMIC DNA]</scope>
    <source>
        <strain evidence="9 10">DSM 14789</strain>
    </source>
</reference>
<accession>A0A1G9GCH6</accession>
<keyword evidence="3 7" id="KW-0560">Oxidoreductase</keyword>
<dbReference type="Gene3D" id="3.40.50.720">
    <property type="entry name" value="NAD(P)-binding Rossmann-like Domain"/>
    <property type="match status" value="1"/>
</dbReference>
<dbReference type="CDD" id="cd01075">
    <property type="entry name" value="NAD_bind_Leu_Phe_Val_DH"/>
    <property type="match status" value="1"/>
</dbReference>
<dbReference type="InterPro" id="IPR006096">
    <property type="entry name" value="Glu/Leu/Phe/Val/Trp_DH_C"/>
</dbReference>
<evidence type="ECO:0000256" key="6">
    <source>
        <dbReference type="PIRSR" id="PIRSR000188-2"/>
    </source>
</evidence>
<evidence type="ECO:0000256" key="7">
    <source>
        <dbReference type="RuleBase" id="RU004417"/>
    </source>
</evidence>
<keyword evidence="10" id="KW-1185">Reference proteome</keyword>
<dbReference type="EMBL" id="FNGI01000001">
    <property type="protein sequence ID" value="SDK98369.1"/>
    <property type="molecule type" value="Genomic_DNA"/>
</dbReference>
<comment type="similarity">
    <text evidence="2 7">Belongs to the Glu/Leu/Phe/Val dehydrogenases family.</text>
</comment>
<dbReference type="SMART" id="SM00839">
    <property type="entry name" value="ELFV_dehydrog"/>
    <property type="match status" value="1"/>
</dbReference>
<dbReference type="GO" id="GO:0016639">
    <property type="term" value="F:oxidoreductase activity, acting on the CH-NH2 group of donors, NAD or NADP as acceptor"/>
    <property type="evidence" value="ECO:0007669"/>
    <property type="project" value="InterPro"/>
</dbReference>
<feature type="active site" description="Proton donor/acceptor" evidence="5">
    <location>
        <position position="80"/>
    </location>
</feature>
<dbReference type="InterPro" id="IPR016211">
    <property type="entry name" value="Glu/Phe/Leu/Val/Trp_DH_bac/arc"/>
</dbReference>
<dbReference type="InterPro" id="IPR033524">
    <property type="entry name" value="Glu/Leu/Phe/Val_DH_AS"/>
</dbReference>
<dbReference type="InterPro" id="IPR006095">
    <property type="entry name" value="Glu/Leu/Phe/Val/Trp_DH"/>
</dbReference>
<gene>
    <name evidence="9" type="ORF">SAMN05661010_00664</name>
</gene>
<dbReference type="Pfam" id="PF00208">
    <property type="entry name" value="ELFV_dehydrog"/>
    <property type="match status" value="2"/>
</dbReference>
<evidence type="ECO:0000259" key="8">
    <source>
        <dbReference type="SMART" id="SM00839"/>
    </source>
</evidence>
<dbReference type="GO" id="GO:0000166">
    <property type="term" value="F:nucleotide binding"/>
    <property type="evidence" value="ECO:0007669"/>
    <property type="project" value="UniProtKB-KW"/>
</dbReference>
<dbReference type="PRINTS" id="PR00082">
    <property type="entry name" value="GLFDHDRGNASE"/>
</dbReference>
<dbReference type="PANTHER" id="PTHR42722">
    <property type="entry name" value="LEUCINE DEHYDROGENASE"/>
    <property type="match status" value="1"/>
</dbReference>
<dbReference type="SUPFAM" id="SSF51735">
    <property type="entry name" value="NAD(P)-binding Rossmann-fold domains"/>
    <property type="match status" value="1"/>
</dbReference>
<proteinExistence type="inferred from homology"/>
<dbReference type="AlphaFoldDB" id="A0A1G9GCH6"/>
<evidence type="ECO:0000256" key="2">
    <source>
        <dbReference type="ARBA" id="ARBA00006382"/>
    </source>
</evidence>
<dbReference type="Proteomes" id="UP000198654">
    <property type="component" value="Unassembled WGS sequence"/>
</dbReference>
<keyword evidence="6" id="KW-0547">Nucleotide-binding</keyword>
<dbReference type="RefSeq" id="WP_089725435.1">
    <property type="nucleotide sequence ID" value="NZ_FNGI01000001.1"/>
</dbReference>
<dbReference type="SUPFAM" id="SSF53223">
    <property type="entry name" value="Aminoacid dehydrogenase-like, N-terminal domain"/>
    <property type="match status" value="1"/>
</dbReference>
<organism evidence="9 10">
    <name type="scientific">Modicisalibacter muralis</name>
    <dbReference type="NCBI Taxonomy" id="119000"/>
    <lineage>
        <taxon>Bacteria</taxon>
        <taxon>Pseudomonadati</taxon>
        <taxon>Pseudomonadota</taxon>
        <taxon>Gammaproteobacteria</taxon>
        <taxon>Oceanospirillales</taxon>
        <taxon>Halomonadaceae</taxon>
        <taxon>Modicisalibacter</taxon>
    </lineage>
</organism>
<dbReference type="InterPro" id="IPR046346">
    <property type="entry name" value="Aminoacid_DH-like_N_sf"/>
</dbReference>
<dbReference type="SMR" id="A0A1G9GCH6"/>
<evidence type="ECO:0000256" key="5">
    <source>
        <dbReference type="PIRSR" id="PIRSR000188-1"/>
    </source>
</evidence>
<dbReference type="PROSITE" id="PS00074">
    <property type="entry name" value="GLFV_DEHYDROGENASE"/>
    <property type="match status" value="1"/>
</dbReference>
<evidence type="ECO:0000313" key="10">
    <source>
        <dbReference type="Proteomes" id="UP000198654"/>
    </source>
</evidence>
<name>A0A1G9GCH6_9GAMM</name>
<protein>
    <submittedName>
        <fullName evidence="9">Leucine dehydrogenase</fullName>
    </submittedName>
</protein>
<dbReference type="OrthoDB" id="9803297at2"/>
<dbReference type="PANTHER" id="PTHR42722:SF1">
    <property type="entry name" value="VALINE DEHYDROGENASE"/>
    <property type="match status" value="1"/>
</dbReference>
<dbReference type="InterPro" id="IPR036291">
    <property type="entry name" value="NAD(P)-bd_dom_sf"/>
</dbReference>
<dbReference type="Pfam" id="PF02812">
    <property type="entry name" value="ELFV_dehydrog_N"/>
    <property type="match status" value="1"/>
</dbReference>
<evidence type="ECO:0000313" key="9">
    <source>
        <dbReference type="EMBL" id="SDK98369.1"/>
    </source>
</evidence>
<keyword evidence="4 6" id="KW-0520">NAD</keyword>
<dbReference type="Gene3D" id="3.40.50.10860">
    <property type="entry name" value="Leucine Dehydrogenase, chain A, domain 1"/>
    <property type="match status" value="1"/>
</dbReference>
<feature type="domain" description="Glutamate/phenylalanine/leucine/valine/L-tryptophan dehydrogenase C-terminal" evidence="8">
    <location>
        <begin position="144"/>
        <end position="349"/>
    </location>
</feature>
<feature type="binding site" evidence="6">
    <location>
        <begin position="180"/>
        <end position="185"/>
    </location>
    <ligand>
        <name>NAD(+)</name>
        <dbReference type="ChEBI" id="CHEBI:57540"/>
    </ligand>
</feature>
<dbReference type="InterPro" id="IPR006097">
    <property type="entry name" value="Glu/Leu/Phe/Val/Trp_DH_dimer"/>
</dbReference>
<dbReference type="GO" id="GO:0006520">
    <property type="term" value="P:amino acid metabolic process"/>
    <property type="evidence" value="ECO:0007669"/>
    <property type="project" value="InterPro"/>
</dbReference>
<dbReference type="FunFam" id="3.40.50.10860:FF:000010">
    <property type="entry name" value="Leucine dehydrogenase"/>
    <property type="match status" value="1"/>
</dbReference>
<dbReference type="PIRSF" id="PIRSF000188">
    <property type="entry name" value="Phe_leu_dh"/>
    <property type="match status" value="1"/>
</dbReference>
<comment type="function">
    <text evidence="1">Catalyzes the reversible oxidative deamination of glutamate to alpha-ketoglutarate and ammonia.</text>
</comment>
<dbReference type="STRING" id="119000.SAMN05661010_00664"/>